<dbReference type="EMBL" id="SJPY01000010">
    <property type="protein sequence ID" value="TWU35244.1"/>
    <property type="molecule type" value="Genomic_DNA"/>
</dbReference>
<keyword evidence="6" id="KW-0413">Isomerase</keyword>
<dbReference type="SUPFAM" id="SSF51366">
    <property type="entry name" value="Ribulose-phoshate binding barrel"/>
    <property type="match status" value="1"/>
</dbReference>
<comment type="pathway">
    <text evidence="4">Amino-acid biosynthesis.</text>
</comment>
<accession>A0A5C6DGW9</accession>
<evidence type="ECO:0000256" key="1">
    <source>
        <dbReference type="ARBA" id="ARBA00009667"/>
    </source>
</evidence>
<dbReference type="Pfam" id="PF00977">
    <property type="entry name" value="His_biosynth"/>
    <property type="match status" value="1"/>
</dbReference>
<evidence type="ECO:0000256" key="3">
    <source>
        <dbReference type="ARBA" id="ARBA00023102"/>
    </source>
</evidence>
<proteinExistence type="inferred from homology"/>
<dbReference type="GO" id="GO:0000105">
    <property type="term" value="P:L-histidine biosynthetic process"/>
    <property type="evidence" value="ECO:0007669"/>
    <property type="project" value="UniProtKB-KW"/>
</dbReference>
<evidence type="ECO:0000313" key="6">
    <source>
        <dbReference type="EMBL" id="TWU35244.1"/>
    </source>
</evidence>
<evidence type="ECO:0000256" key="5">
    <source>
        <dbReference type="RuleBase" id="RU003657"/>
    </source>
</evidence>
<name>A0A5C6DGW9_9BACT</name>
<dbReference type="InterPro" id="IPR006062">
    <property type="entry name" value="His_biosynth"/>
</dbReference>
<gene>
    <name evidence="6" type="ORF">Q31b_53400</name>
</gene>
<dbReference type="Proteomes" id="UP000315471">
    <property type="component" value="Unassembled WGS sequence"/>
</dbReference>
<keyword evidence="3 5" id="KW-0368">Histidine biosynthesis</keyword>
<protein>
    <submittedName>
        <fullName evidence="6">1-(5-phosphoribosyl)-5-[(5-phosphoribosylamino)methylideneamino] imidazole-4-carboxamide isomerase</fullName>
    </submittedName>
</protein>
<dbReference type="InterPro" id="IPR011060">
    <property type="entry name" value="RibuloseP-bd_barrel"/>
</dbReference>
<keyword evidence="2 5" id="KW-0028">Amino-acid biosynthesis</keyword>
<keyword evidence="7" id="KW-1185">Reference proteome</keyword>
<comment type="similarity">
    <text evidence="1 5">Belongs to the HisA/HisF family.</text>
</comment>
<comment type="caution">
    <text evidence="6">The sequence shown here is derived from an EMBL/GenBank/DDBJ whole genome shotgun (WGS) entry which is preliminary data.</text>
</comment>
<evidence type="ECO:0000256" key="4">
    <source>
        <dbReference type="ARBA" id="ARBA00029440"/>
    </source>
</evidence>
<dbReference type="AlphaFoldDB" id="A0A5C6DGW9"/>
<dbReference type="GO" id="GO:0016853">
    <property type="term" value="F:isomerase activity"/>
    <property type="evidence" value="ECO:0007669"/>
    <property type="project" value="UniProtKB-KW"/>
</dbReference>
<evidence type="ECO:0000256" key="2">
    <source>
        <dbReference type="ARBA" id="ARBA00022605"/>
    </source>
</evidence>
<dbReference type="InterPro" id="IPR013785">
    <property type="entry name" value="Aldolase_TIM"/>
</dbReference>
<dbReference type="Gene3D" id="3.20.20.70">
    <property type="entry name" value="Aldolase class I"/>
    <property type="match status" value="1"/>
</dbReference>
<organism evidence="6 7">
    <name type="scientific">Novipirellula aureliae</name>
    <dbReference type="NCBI Taxonomy" id="2527966"/>
    <lineage>
        <taxon>Bacteria</taxon>
        <taxon>Pseudomonadati</taxon>
        <taxon>Planctomycetota</taxon>
        <taxon>Planctomycetia</taxon>
        <taxon>Pirellulales</taxon>
        <taxon>Pirellulaceae</taxon>
        <taxon>Novipirellula</taxon>
    </lineage>
</organism>
<evidence type="ECO:0000313" key="7">
    <source>
        <dbReference type="Proteomes" id="UP000315471"/>
    </source>
</evidence>
<reference evidence="6 7" key="1">
    <citation type="submission" date="2019-02" db="EMBL/GenBank/DDBJ databases">
        <title>Deep-cultivation of Planctomycetes and their phenomic and genomic characterization uncovers novel biology.</title>
        <authorList>
            <person name="Wiegand S."/>
            <person name="Jogler M."/>
            <person name="Boedeker C."/>
            <person name="Pinto D."/>
            <person name="Vollmers J."/>
            <person name="Rivas-Marin E."/>
            <person name="Kohn T."/>
            <person name="Peeters S.H."/>
            <person name="Heuer A."/>
            <person name="Rast P."/>
            <person name="Oberbeckmann S."/>
            <person name="Bunk B."/>
            <person name="Jeske O."/>
            <person name="Meyerdierks A."/>
            <person name="Storesund J.E."/>
            <person name="Kallscheuer N."/>
            <person name="Luecker S."/>
            <person name="Lage O.M."/>
            <person name="Pohl T."/>
            <person name="Merkel B.J."/>
            <person name="Hornburger P."/>
            <person name="Mueller R.-W."/>
            <person name="Bruemmer F."/>
            <person name="Labrenz M."/>
            <person name="Spormann A.M."/>
            <person name="Op Den Camp H."/>
            <person name="Overmann J."/>
            <person name="Amann R."/>
            <person name="Jetten M.S.M."/>
            <person name="Mascher T."/>
            <person name="Medema M.H."/>
            <person name="Devos D.P."/>
            <person name="Kaster A.-K."/>
            <person name="Ovreas L."/>
            <person name="Rohde M."/>
            <person name="Galperin M.Y."/>
            <person name="Jogler C."/>
        </authorList>
    </citation>
    <scope>NUCLEOTIDE SEQUENCE [LARGE SCALE GENOMIC DNA]</scope>
    <source>
        <strain evidence="6 7">Q31b</strain>
    </source>
</reference>
<sequence>MMNPFSESTLPRLTGVVDLKASQCVHAIKGDRANYQPLRWPSRDGDREIGTPQRLVEHYHQLGLRSIYIADLDSLGGKPVQFQAMEEALSPFEDLESILMDPGLRGIDLMDQLDVSRVCDAIQLANRFSKSTIVLASESVRDLRAFEVLAERIGPERVALGLDYHAERFRTVDTDTRESDWLAAAQRIGIRQIVIIDTYRVGTSGGPTLGEICRRISEAFPDFCITAGGGIRNTEDVETLRCCGCDRFLVATALLPPHPG</sequence>